<name>A0A9E8ADB5_9CAUD</name>
<dbReference type="Proteomes" id="UP001156221">
    <property type="component" value="Segment"/>
</dbReference>
<dbReference type="EMBL" id="OP580516">
    <property type="protein sequence ID" value="UYM26569.1"/>
    <property type="molecule type" value="Genomic_DNA"/>
</dbReference>
<keyword evidence="2" id="KW-1185">Reference proteome</keyword>
<dbReference type="RefSeq" id="YP_010761313.1">
    <property type="nucleotide sequence ID" value="NC_073594.1"/>
</dbReference>
<protein>
    <submittedName>
        <fullName evidence="1">Minor tail protein</fullName>
    </submittedName>
</protein>
<evidence type="ECO:0000313" key="2">
    <source>
        <dbReference type="Proteomes" id="UP001156221"/>
    </source>
</evidence>
<organism evidence="1 2">
    <name type="scientific">Arthrobacter phage Bauer</name>
    <dbReference type="NCBI Taxonomy" id="2985648"/>
    <lineage>
        <taxon>Viruses</taxon>
        <taxon>Duplodnaviria</taxon>
        <taxon>Heunggongvirae</taxon>
        <taxon>Uroviricota</taxon>
        <taxon>Caudoviricetes</taxon>
        <taxon>Bauervirus</taxon>
        <taxon>Bauervirus bauer</taxon>
    </lineage>
</organism>
<proteinExistence type="predicted"/>
<dbReference type="KEGG" id="vg:80034684"/>
<accession>A0A9E8ADB5</accession>
<evidence type="ECO:0000313" key="1">
    <source>
        <dbReference type="EMBL" id="UYM26569.1"/>
    </source>
</evidence>
<sequence>MVWTGWDGSEWELTKPSSGVFITGKGVEGLGMPEHQAWVGESPAVHGQFYRGYVVEPRQVFWPIYLYSDESTEAWMDRDRAFWRSLRPGMHGSWSVTTPRGGKRSLACRFVDDGNHAFQYDPMLRGWASYGVSLIADNPFWTGEPVRRIWSDGPASDFYAQRMPLTIRSASTLGSAAMTNEGDLEAWPVWTIRGPLTSVTVGVEGATVQWDVTLDADDVLVIDTDPTVQSAWLNGVDVTDQLGTADFAPIPAGDELPLSLAMAGTGSVEATITPRFFRAW</sequence>
<reference evidence="1" key="1">
    <citation type="submission" date="2022-10" db="EMBL/GenBank/DDBJ databases">
        <authorList>
            <person name="Shreffler J."/>
            <person name="Spring A.M."/>
            <person name="Klyczek K."/>
            <person name="Garlena R.A."/>
            <person name="Russell D.A."/>
            <person name="Pope W.H."/>
            <person name="Jacobs-Sera D."/>
            <person name="Hatfull G.F."/>
        </authorList>
    </citation>
    <scope>NUCLEOTIDE SEQUENCE</scope>
</reference>
<gene>
    <name evidence="1" type="primary">20</name>
    <name evidence="1" type="ORF">SEA_BAUER_20</name>
</gene>
<dbReference type="GeneID" id="80034684"/>